<organism evidence="4 5">
    <name type="scientific">Lentzea albidocapillata</name>
    <dbReference type="NCBI Taxonomy" id="40571"/>
    <lineage>
        <taxon>Bacteria</taxon>
        <taxon>Bacillati</taxon>
        <taxon>Actinomycetota</taxon>
        <taxon>Actinomycetes</taxon>
        <taxon>Pseudonocardiales</taxon>
        <taxon>Pseudonocardiaceae</taxon>
        <taxon>Lentzea</taxon>
    </lineage>
</organism>
<evidence type="ECO:0000259" key="3">
    <source>
        <dbReference type="SMART" id="SM00530"/>
    </source>
</evidence>
<evidence type="ECO:0000256" key="1">
    <source>
        <dbReference type="ARBA" id="ARBA00022574"/>
    </source>
</evidence>
<dbReference type="Pfam" id="PF00400">
    <property type="entry name" value="WD40"/>
    <property type="match status" value="1"/>
</dbReference>
<dbReference type="eggNOG" id="COG2319">
    <property type="taxonomic scope" value="Bacteria"/>
</dbReference>
<dbReference type="InterPro" id="IPR049052">
    <property type="entry name" value="nSTAND1"/>
</dbReference>
<dbReference type="CDD" id="cd00093">
    <property type="entry name" value="HTH_XRE"/>
    <property type="match status" value="1"/>
</dbReference>
<gene>
    <name evidence="4" type="ORF">SAMN05660733_01746</name>
</gene>
<dbReference type="RefSeq" id="WP_051771648.1">
    <property type="nucleotide sequence ID" value="NZ_FWYC01000005.1"/>
</dbReference>
<evidence type="ECO:0000313" key="5">
    <source>
        <dbReference type="Proteomes" id="UP000192840"/>
    </source>
</evidence>
<dbReference type="InterPro" id="IPR001387">
    <property type="entry name" value="Cro/C1-type_HTH"/>
</dbReference>
<dbReference type="OrthoDB" id="192618at2"/>
<evidence type="ECO:0000256" key="2">
    <source>
        <dbReference type="ARBA" id="ARBA00022737"/>
    </source>
</evidence>
<dbReference type="SMART" id="SM00320">
    <property type="entry name" value="WD40"/>
    <property type="match status" value="4"/>
</dbReference>
<dbReference type="Pfam" id="PF20703">
    <property type="entry name" value="nSTAND1"/>
    <property type="match status" value="1"/>
</dbReference>
<dbReference type="Gene3D" id="2.130.10.10">
    <property type="entry name" value="YVTN repeat-like/Quinoprotein amine dehydrogenase"/>
    <property type="match status" value="1"/>
</dbReference>
<dbReference type="AlphaFoldDB" id="A0A1W2C2V8"/>
<feature type="domain" description="HTH cro/C1-type" evidence="3">
    <location>
        <begin position="21"/>
        <end position="77"/>
    </location>
</feature>
<sequence>MPRRESPLERDGSSLVDFAVDLRLLRDKANAPTYRELARLTHYSASALSDAAGGKRLPSLAVTRAFVQACGGDEDEWEQRWHSLAAEERNATPAPSEESGEPPYRGLPAYGVADAERFFGREKLVADLELRLARNRFLAVFGPSGSGKSSVLRAGLVPRLPGPVLLFTPGAHPLEELAVQLARAAGLSAPSVHGDLVAHPDGVALLVRQLDGEPVLVVDQFEEVFTLCQDQEERERFLTVLLAARTSARVLIGVRADFYARCGVHAGLVEAMQDAMVTVGPMTPDELRRCIVQPARAAQCTVDNALVATLVSEVHGHAGMLPLLSHALLETWRRRQGNALTTAAFQHAGGLQGALAQSADAVFDRFDEEGQEIARALFLRLSALGDGTEDTKRRVTMAEIDDDAAMTTVLESLTAARLLTRTREGVEITHEALIRSWPRLRDWLAHDRDGQRLHRELTEATATWERHGRDRGSLLRGARLEVLADWSWESNPPLNGNEQTFLDESVAADDEEYSRTQRTARRSRTFMLLQGALALLIVVLLSLLTFRSYSDERAGTVARANTAANEAMQLAGTSPELAAHVALAGYQLNKSPATQDALIQSTAMATGVVAGKDGETVAEMPNTPSVRQNVALGVAPADVLTNQAADTTRVPGLGEPLRGGVQASADRERKHFATVDREQVVRLWSSGGELATLPGRFSSTAFSLDGQTLLTSGDTSTALWSVADPRAPRLLATVPGGRGVLSTSDTMVSDMLITVEGAVIHVWRTADLSAPLRDIAHSGGAPVSFGHLTGSPGFLLTGGAAGEVRVWSLHDGRERHAAVAHSGPVTAIAANGQRQWASTGDDGRVFVWDLFKKGAEFTSDKIVKMEFRGTSLMTAGEDTTLRQWHLDPQNAAYAVCNEVSGLRISREEWNRYLDGWPHLTSPCPGNLVLPTTTARN</sequence>
<protein>
    <submittedName>
        <fullName evidence="4">Helix-turn-helix domain-containing protein</fullName>
    </submittedName>
</protein>
<dbReference type="InterPro" id="IPR027417">
    <property type="entry name" value="P-loop_NTPase"/>
</dbReference>
<dbReference type="InterPro" id="IPR036322">
    <property type="entry name" value="WD40_repeat_dom_sf"/>
</dbReference>
<dbReference type="SMART" id="SM00530">
    <property type="entry name" value="HTH_XRE"/>
    <property type="match status" value="1"/>
</dbReference>
<proteinExistence type="predicted"/>
<dbReference type="EMBL" id="FWYC01000005">
    <property type="protein sequence ID" value="SMC79431.1"/>
    <property type="molecule type" value="Genomic_DNA"/>
</dbReference>
<keyword evidence="2" id="KW-0677">Repeat</keyword>
<reference evidence="5" key="1">
    <citation type="submission" date="2017-04" db="EMBL/GenBank/DDBJ databases">
        <authorList>
            <person name="Varghese N."/>
            <person name="Submissions S."/>
        </authorList>
    </citation>
    <scope>NUCLEOTIDE SEQUENCE [LARGE SCALE GENOMIC DNA]</scope>
    <source>
        <strain evidence="5">DSM 44073</strain>
    </source>
</reference>
<dbReference type="Proteomes" id="UP000192840">
    <property type="component" value="Unassembled WGS sequence"/>
</dbReference>
<keyword evidence="5" id="KW-1185">Reference proteome</keyword>
<dbReference type="Gene3D" id="3.40.50.300">
    <property type="entry name" value="P-loop containing nucleotide triphosphate hydrolases"/>
    <property type="match status" value="1"/>
</dbReference>
<dbReference type="InterPro" id="IPR015943">
    <property type="entry name" value="WD40/YVTN_repeat-like_dom_sf"/>
</dbReference>
<dbReference type="InterPro" id="IPR001680">
    <property type="entry name" value="WD40_rpt"/>
</dbReference>
<dbReference type="STRING" id="40571.SAMN05660733_01746"/>
<keyword evidence="1" id="KW-0853">WD repeat</keyword>
<accession>A0A1W2C2V8</accession>
<dbReference type="SUPFAM" id="SSF50978">
    <property type="entry name" value="WD40 repeat-like"/>
    <property type="match status" value="1"/>
</dbReference>
<dbReference type="SUPFAM" id="SSF52540">
    <property type="entry name" value="P-loop containing nucleoside triphosphate hydrolases"/>
    <property type="match status" value="1"/>
</dbReference>
<dbReference type="PANTHER" id="PTHR22847:SF637">
    <property type="entry name" value="WD REPEAT DOMAIN 5B"/>
    <property type="match status" value="1"/>
</dbReference>
<dbReference type="Pfam" id="PF13560">
    <property type="entry name" value="HTH_31"/>
    <property type="match status" value="1"/>
</dbReference>
<evidence type="ECO:0000313" key="4">
    <source>
        <dbReference type="EMBL" id="SMC79431.1"/>
    </source>
</evidence>
<name>A0A1W2C2V8_9PSEU</name>
<dbReference type="PANTHER" id="PTHR22847">
    <property type="entry name" value="WD40 REPEAT PROTEIN"/>
    <property type="match status" value="1"/>
</dbReference>